<dbReference type="Pfam" id="PF00939">
    <property type="entry name" value="Na_sulph_symp"/>
    <property type="match status" value="1"/>
</dbReference>
<evidence type="ECO:0000313" key="10">
    <source>
        <dbReference type="Proteomes" id="UP000183039"/>
    </source>
</evidence>
<feature type="transmembrane region" description="Helical" evidence="6">
    <location>
        <begin position="358"/>
        <end position="375"/>
    </location>
</feature>
<keyword evidence="9" id="KW-1185">Reference proteome</keyword>
<dbReference type="OrthoDB" id="9766267at2"/>
<dbReference type="Proteomes" id="UP000183039">
    <property type="component" value="Unassembled WGS sequence"/>
</dbReference>
<evidence type="ECO:0000256" key="1">
    <source>
        <dbReference type="ARBA" id="ARBA00004141"/>
    </source>
</evidence>
<sequence>MFDKKTIKKIIFELISIIAALIIANLPIPDGLDKNGMLALAILIWAVLNWILNTMNDFIVVMIMCCAFVIFKVVPFEIAFSAFSGTTYWLLLGALGLGCGIVKSGLITRLSLYCMKIMPPTFFGQTLAMFISSIFVGPLIPSTSAKVAILAPMTISIGEKLGYEKKSKGMFGIWSAMYFAFNQMAPFFISSSFLGYVTLSFLPKEISAEFTYPKWIISMLVWGIVMYVLGFVAINLLYKPKESQKLDKTDIAMMLKEMGPINKQEKSVLAVILVCLVFWMLERTLGISASVTSVMGFSVLLATGIVTPQDFNTKINWSFLTFVGGAVSLASVLSKVGVDKWIGSILEPIMSGVTSNKLLFIMTIAVITILTRIVIASVTATMTLLNIIVIPLCLAAGINPWIGSIVIYTFCHQFFFKYQSPTTVGAFAAANGDDTIGWNYVSKFNFVVLGVEMIAILASIPFWHLLGLM</sequence>
<name>A0A0S3K7W2_9ENTE</name>
<keyword evidence="3 6" id="KW-0812">Transmembrane</keyword>
<evidence type="ECO:0000256" key="5">
    <source>
        <dbReference type="ARBA" id="ARBA00023136"/>
    </source>
</evidence>
<feature type="transmembrane region" description="Helical" evidence="6">
    <location>
        <begin position="35"/>
        <end position="52"/>
    </location>
</feature>
<feature type="transmembrane region" description="Helical" evidence="6">
    <location>
        <begin position="387"/>
        <end position="410"/>
    </location>
</feature>
<dbReference type="GO" id="GO:0016020">
    <property type="term" value="C:membrane"/>
    <property type="evidence" value="ECO:0007669"/>
    <property type="project" value="UniProtKB-SubCell"/>
</dbReference>
<dbReference type="Proteomes" id="UP000065511">
    <property type="component" value="Chromosome"/>
</dbReference>
<dbReference type="GO" id="GO:0022857">
    <property type="term" value="F:transmembrane transporter activity"/>
    <property type="evidence" value="ECO:0007669"/>
    <property type="project" value="InterPro"/>
</dbReference>
<organism evidence="8 10">
    <name type="scientific">Enterococcus silesiacus</name>
    <dbReference type="NCBI Taxonomy" id="332949"/>
    <lineage>
        <taxon>Bacteria</taxon>
        <taxon>Bacillati</taxon>
        <taxon>Bacillota</taxon>
        <taxon>Bacilli</taxon>
        <taxon>Lactobacillales</taxon>
        <taxon>Enterococcaceae</taxon>
        <taxon>Enterococcus</taxon>
    </lineage>
</organism>
<feature type="transmembrane region" description="Helical" evidence="6">
    <location>
        <begin position="184"/>
        <end position="203"/>
    </location>
</feature>
<dbReference type="PANTHER" id="PTHR42826">
    <property type="entry name" value="DICARBOXYLATE TRANSPORTER 2.1, CHLOROPLASTIC"/>
    <property type="match status" value="1"/>
</dbReference>
<feature type="transmembrane region" description="Helical" evidence="6">
    <location>
        <begin position="215"/>
        <end position="238"/>
    </location>
</feature>
<accession>A0A0S3K7W2</accession>
<evidence type="ECO:0000256" key="3">
    <source>
        <dbReference type="ARBA" id="ARBA00022692"/>
    </source>
</evidence>
<dbReference type="EMBL" id="CP013614">
    <property type="protein sequence ID" value="ALS00397.1"/>
    <property type="molecule type" value="Genomic_DNA"/>
</dbReference>
<feature type="transmembrane region" description="Helical" evidence="6">
    <location>
        <begin position="319"/>
        <end position="338"/>
    </location>
</feature>
<evidence type="ECO:0000256" key="6">
    <source>
        <dbReference type="SAM" id="Phobius"/>
    </source>
</evidence>
<feature type="transmembrane region" description="Helical" evidence="6">
    <location>
        <begin position="88"/>
        <end position="110"/>
    </location>
</feature>
<keyword evidence="4 6" id="KW-1133">Transmembrane helix</keyword>
<dbReference type="AlphaFoldDB" id="A0A0S3K7W2"/>
<evidence type="ECO:0000313" key="9">
    <source>
        <dbReference type="Proteomes" id="UP000065511"/>
    </source>
</evidence>
<evidence type="ECO:0000256" key="4">
    <source>
        <dbReference type="ARBA" id="ARBA00022989"/>
    </source>
</evidence>
<feature type="transmembrane region" description="Helical" evidence="6">
    <location>
        <begin position="287"/>
        <end position="307"/>
    </location>
</feature>
<dbReference type="InterPro" id="IPR030676">
    <property type="entry name" value="CitT-rel"/>
</dbReference>
<evidence type="ECO:0000313" key="8">
    <source>
        <dbReference type="EMBL" id="OJG85348.1"/>
    </source>
</evidence>
<comment type="similarity">
    <text evidence="2">Belongs to the SLC13A/DASS transporter (TC 2.A.47) family. DIT1 subfamily.</text>
</comment>
<proteinExistence type="inferred from homology"/>
<dbReference type="EMBL" id="JXLC01000038">
    <property type="protein sequence ID" value="OJG85348.1"/>
    <property type="molecule type" value="Genomic_DNA"/>
</dbReference>
<evidence type="ECO:0000256" key="2">
    <source>
        <dbReference type="ARBA" id="ARBA00007349"/>
    </source>
</evidence>
<feature type="transmembrane region" description="Helical" evidence="6">
    <location>
        <begin position="444"/>
        <end position="466"/>
    </location>
</feature>
<protein>
    <submittedName>
        <fullName evidence="8">Divalent anion:Na+ symporter (DASS) family transporter</fullName>
    </submittedName>
</protein>
<dbReference type="KEGG" id="ess:ATZ33_03110"/>
<dbReference type="RefSeq" id="WP_071879303.1">
    <property type="nucleotide sequence ID" value="NZ_JXLC01000038.1"/>
</dbReference>
<evidence type="ECO:0000313" key="7">
    <source>
        <dbReference type="EMBL" id="ALS00397.1"/>
    </source>
</evidence>
<comment type="subcellular location">
    <subcellularLocation>
        <location evidence="1">Membrane</location>
        <topology evidence="1">Multi-pass membrane protein</topology>
    </subcellularLocation>
</comment>
<gene>
    <name evidence="7" type="ORF">ATZ33_03110</name>
    <name evidence="8" type="ORF">RV15_GL002588</name>
</gene>
<keyword evidence="5 6" id="KW-0472">Membrane</keyword>
<feature type="transmembrane region" description="Helical" evidence="6">
    <location>
        <begin position="12"/>
        <end position="29"/>
    </location>
</feature>
<reference evidence="8 10" key="1">
    <citation type="submission" date="2014-12" db="EMBL/GenBank/DDBJ databases">
        <title>Draft genome sequences of 29 type strains of Enterococci.</title>
        <authorList>
            <person name="Zhong Z."/>
            <person name="Sun Z."/>
            <person name="Liu W."/>
            <person name="Zhang W."/>
            <person name="Zhang H."/>
        </authorList>
    </citation>
    <scope>NUCLEOTIDE SEQUENCE [LARGE SCALE GENOMIC DNA]</scope>
    <source>
        <strain evidence="8 10">DSM 22801</strain>
    </source>
</reference>
<feature type="transmembrane region" description="Helical" evidence="6">
    <location>
        <begin position="59"/>
        <end position="82"/>
    </location>
</feature>
<dbReference type="InterPro" id="IPR001898">
    <property type="entry name" value="SLC13A/DASS"/>
</dbReference>
<feature type="transmembrane region" description="Helical" evidence="6">
    <location>
        <begin position="264"/>
        <end position="281"/>
    </location>
</feature>
<reference evidence="7 9" key="2">
    <citation type="submission" date="2015-12" db="EMBL/GenBank/DDBJ databases">
        <authorList>
            <person name="Lauer A."/>
            <person name="Humrighouse B."/>
            <person name="Loparev V."/>
            <person name="Shewmaker P.L."/>
            <person name="Whitney A.M."/>
            <person name="McLaughlin R.W."/>
        </authorList>
    </citation>
    <scope>NUCLEOTIDE SEQUENCE [LARGE SCALE GENOMIC DNA]</scope>
    <source>
        <strain evidence="7 9">LMG 23085</strain>
    </source>
</reference>